<keyword evidence="2" id="KW-1185">Reference proteome</keyword>
<sequence length="40" mass="4707">VGREFLRDPYFGLRAAGDLERDSEAVAKQWPVQYRRAVQR</sequence>
<organism evidence="1 2">
    <name type="scientific">Natrinema soli</name>
    <dbReference type="NCBI Taxonomy" id="1930624"/>
    <lineage>
        <taxon>Archaea</taxon>
        <taxon>Methanobacteriati</taxon>
        <taxon>Methanobacteriota</taxon>
        <taxon>Stenosarchaea group</taxon>
        <taxon>Halobacteria</taxon>
        <taxon>Halobacteriales</taxon>
        <taxon>Natrialbaceae</taxon>
        <taxon>Natrinema</taxon>
    </lineage>
</organism>
<feature type="non-terminal residue" evidence="1">
    <location>
        <position position="1"/>
    </location>
</feature>
<comment type="caution">
    <text evidence="1">The sequence shown here is derived from an EMBL/GenBank/DDBJ whole genome shotgun (WGS) entry which is preliminary data.</text>
</comment>
<dbReference type="EMBL" id="JBHSWV010000491">
    <property type="protein sequence ID" value="MFC6768109.1"/>
    <property type="molecule type" value="Genomic_DNA"/>
</dbReference>
<name>A0ABD5SSL0_9EURY</name>
<evidence type="ECO:0000313" key="2">
    <source>
        <dbReference type="Proteomes" id="UP001596383"/>
    </source>
</evidence>
<dbReference type="Proteomes" id="UP001596383">
    <property type="component" value="Unassembled WGS sequence"/>
</dbReference>
<evidence type="ECO:0000313" key="1">
    <source>
        <dbReference type="EMBL" id="MFC6768109.1"/>
    </source>
</evidence>
<accession>A0ABD5SSL0</accession>
<gene>
    <name evidence="1" type="ORF">ACFQE6_24840</name>
</gene>
<dbReference type="AlphaFoldDB" id="A0ABD5SSL0"/>
<proteinExistence type="predicted"/>
<reference evidence="1 2" key="1">
    <citation type="journal article" date="2019" name="Int. J. Syst. Evol. Microbiol.">
        <title>The Global Catalogue of Microorganisms (GCM) 10K type strain sequencing project: providing services to taxonomists for standard genome sequencing and annotation.</title>
        <authorList>
            <consortium name="The Broad Institute Genomics Platform"/>
            <consortium name="The Broad Institute Genome Sequencing Center for Infectious Disease"/>
            <person name="Wu L."/>
            <person name="Ma J."/>
        </authorList>
    </citation>
    <scope>NUCLEOTIDE SEQUENCE [LARGE SCALE GENOMIC DNA]</scope>
    <source>
        <strain evidence="1 2">LMG 29247</strain>
    </source>
</reference>
<protein>
    <submittedName>
        <fullName evidence="1">NADH:flavin oxidoreductase/NADH oxidase</fullName>
    </submittedName>
</protein>